<name>A0ACC4DJX0_PURLI</name>
<sequence>MVPRSNGPCDGVLTCEEDIDVAMAMAKMTGCADNTRSSGAEAWFLAWIACGPGALGAVTSTEHRGPATAGCLWSAGAPWHGSAVARTWLAKWQFAVPARQRKAVQPRPGSHRDWQGSAACCSARKSGMLHMDESSQSCASSSSRRRQRESQRRTCENSRGCWLAEEGRVPTWPWRPTKICAVTTAHCVRHSSITMANLTSFKVGESKMQLASARQHDLDSAFKAQGPCS</sequence>
<protein>
    <submittedName>
        <fullName evidence="1">Uncharacterized protein</fullName>
    </submittedName>
</protein>
<comment type="caution">
    <text evidence="1">The sequence shown here is derived from an EMBL/GenBank/DDBJ whole genome shotgun (WGS) entry which is preliminary data.</text>
</comment>
<evidence type="ECO:0000313" key="2">
    <source>
        <dbReference type="Proteomes" id="UP001638806"/>
    </source>
</evidence>
<reference evidence="1" key="1">
    <citation type="submission" date="2024-12" db="EMBL/GenBank/DDBJ databases">
        <title>Comparative genomics and development of molecular markers within Purpureocillium lilacinum and among Purpureocillium species.</title>
        <authorList>
            <person name="Yeh Z.-Y."/>
            <person name="Ni N.-T."/>
            <person name="Lo P.-H."/>
            <person name="Mushyakhwo K."/>
            <person name="Lin C.-F."/>
            <person name="Nai Y.-S."/>
        </authorList>
    </citation>
    <scope>NUCLEOTIDE SEQUENCE</scope>
    <source>
        <strain evidence="1">NCHU-NPUST-175</strain>
    </source>
</reference>
<evidence type="ECO:0000313" key="1">
    <source>
        <dbReference type="EMBL" id="KAL3956614.1"/>
    </source>
</evidence>
<keyword evidence="2" id="KW-1185">Reference proteome</keyword>
<gene>
    <name evidence="1" type="ORF">ACCO45_009460</name>
</gene>
<accession>A0ACC4DJX0</accession>
<dbReference type="EMBL" id="JBGNUJ010000008">
    <property type="protein sequence ID" value="KAL3956614.1"/>
    <property type="molecule type" value="Genomic_DNA"/>
</dbReference>
<dbReference type="Proteomes" id="UP001638806">
    <property type="component" value="Unassembled WGS sequence"/>
</dbReference>
<organism evidence="1 2">
    <name type="scientific">Purpureocillium lilacinum</name>
    <name type="common">Paecilomyces lilacinus</name>
    <dbReference type="NCBI Taxonomy" id="33203"/>
    <lineage>
        <taxon>Eukaryota</taxon>
        <taxon>Fungi</taxon>
        <taxon>Dikarya</taxon>
        <taxon>Ascomycota</taxon>
        <taxon>Pezizomycotina</taxon>
        <taxon>Sordariomycetes</taxon>
        <taxon>Hypocreomycetidae</taxon>
        <taxon>Hypocreales</taxon>
        <taxon>Ophiocordycipitaceae</taxon>
        <taxon>Purpureocillium</taxon>
    </lineage>
</organism>
<proteinExistence type="predicted"/>